<dbReference type="InterPro" id="IPR029000">
    <property type="entry name" value="Cyclophilin-like_dom_sf"/>
</dbReference>
<dbReference type="RefSeq" id="WP_091639353.1">
    <property type="nucleotide sequence ID" value="NZ_FMHW01000002.1"/>
</dbReference>
<evidence type="ECO:0008006" key="3">
    <source>
        <dbReference type="Google" id="ProtNLM"/>
    </source>
</evidence>
<proteinExistence type="predicted"/>
<protein>
    <recommendedName>
        <fullName evidence="3">Cyclophilin TM1367-like domain-containing protein</fullName>
    </recommendedName>
</protein>
<dbReference type="EMBL" id="FMHW01000002">
    <property type="protein sequence ID" value="SCL19994.1"/>
    <property type="molecule type" value="Genomic_DNA"/>
</dbReference>
<evidence type="ECO:0000313" key="1">
    <source>
        <dbReference type="EMBL" id="SCL19994.1"/>
    </source>
</evidence>
<evidence type="ECO:0000313" key="2">
    <source>
        <dbReference type="Proteomes" id="UP000198959"/>
    </source>
</evidence>
<name>A0A1C6RSE3_9ACTN</name>
<sequence>MKLAFNLDGEQAAVIEIWEDKVPQLAEKIREALPFTTYLQHGKLTGDLLLMQTKILADWENMFYPEDLAAQVTADNTEIRGAVSYYGPRQQISIMYGNDIPPEPLPVSAIGWVVEGADQLELIGLRAWLQPGAKVELSLLEEHAEAAS</sequence>
<dbReference type="STRING" id="145854.GA0074692_0757"/>
<accession>A0A1C6RSE3</accession>
<dbReference type="Gene3D" id="2.40.100.20">
    <property type="match status" value="1"/>
</dbReference>
<dbReference type="SUPFAM" id="SSF50891">
    <property type="entry name" value="Cyclophilin-like"/>
    <property type="match status" value="1"/>
</dbReference>
<dbReference type="AlphaFoldDB" id="A0A1C6RSE3"/>
<dbReference type="Proteomes" id="UP000198959">
    <property type="component" value="Unassembled WGS sequence"/>
</dbReference>
<keyword evidence="2" id="KW-1185">Reference proteome</keyword>
<organism evidence="1 2">
    <name type="scientific">Micromonospora pallida</name>
    <dbReference type="NCBI Taxonomy" id="145854"/>
    <lineage>
        <taxon>Bacteria</taxon>
        <taxon>Bacillati</taxon>
        <taxon>Actinomycetota</taxon>
        <taxon>Actinomycetes</taxon>
        <taxon>Micromonosporales</taxon>
        <taxon>Micromonosporaceae</taxon>
        <taxon>Micromonospora</taxon>
    </lineage>
</organism>
<dbReference type="OrthoDB" id="6537034at2"/>
<reference evidence="2" key="1">
    <citation type="submission" date="2016-06" db="EMBL/GenBank/DDBJ databases">
        <authorList>
            <person name="Varghese N."/>
            <person name="Submissions Spin"/>
        </authorList>
    </citation>
    <scope>NUCLEOTIDE SEQUENCE [LARGE SCALE GENOMIC DNA]</scope>
    <source>
        <strain evidence="2">DSM 43817</strain>
    </source>
</reference>
<gene>
    <name evidence="1" type="ORF">GA0074692_0757</name>
</gene>